<proteinExistence type="predicted"/>
<evidence type="ECO:0000256" key="2">
    <source>
        <dbReference type="ARBA" id="ARBA00023015"/>
    </source>
</evidence>
<name>A0ABR5IQQ2_9ACTN</name>
<dbReference type="InterPro" id="IPR001647">
    <property type="entry name" value="HTH_TetR"/>
</dbReference>
<keyword evidence="9" id="KW-1185">Reference proteome</keyword>
<keyword evidence="1" id="KW-0678">Repressor</keyword>
<dbReference type="PANTHER" id="PTHR30055">
    <property type="entry name" value="HTH-TYPE TRANSCRIPTIONAL REGULATOR RUTR"/>
    <property type="match status" value="1"/>
</dbReference>
<dbReference type="Gene3D" id="1.10.357.10">
    <property type="entry name" value="Tetracycline Repressor, domain 2"/>
    <property type="match status" value="1"/>
</dbReference>
<protein>
    <submittedName>
        <fullName evidence="8">Transcriptional regulator</fullName>
    </submittedName>
</protein>
<evidence type="ECO:0000256" key="4">
    <source>
        <dbReference type="ARBA" id="ARBA00023163"/>
    </source>
</evidence>
<evidence type="ECO:0000256" key="1">
    <source>
        <dbReference type="ARBA" id="ARBA00022491"/>
    </source>
</evidence>
<feature type="compositionally biased region" description="Pro residues" evidence="6">
    <location>
        <begin position="184"/>
        <end position="199"/>
    </location>
</feature>
<dbReference type="PANTHER" id="PTHR30055:SF234">
    <property type="entry name" value="HTH-TYPE TRANSCRIPTIONAL REGULATOR BETI"/>
    <property type="match status" value="1"/>
</dbReference>
<keyword evidence="2" id="KW-0805">Transcription regulation</keyword>
<dbReference type="Pfam" id="PF00440">
    <property type="entry name" value="TetR_N"/>
    <property type="match status" value="1"/>
</dbReference>
<organism evidence="8 9">
    <name type="scientific">Streptomyces varsoviensis</name>
    <dbReference type="NCBI Taxonomy" id="67373"/>
    <lineage>
        <taxon>Bacteria</taxon>
        <taxon>Bacillati</taxon>
        <taxon>Actinomycetota</taxon>
        <taxon>Actinomycetes</taxon>
        <taxon>Kitasatosporales</taxon>
        <taxon>Streptomycetaceae</taxon>
        <taxon>Streptomyces</taxon>
    </lineage>
</organism>
<keyword evidence="4" id="KW-0804">Transcription</keyword>
<dbReference type="Pfam" id="PF13977">
    <property type="entry name" value="TetR_C_6"/>
    <property type="match status" value="1"/>
</dbReference>
<dbReference type="InterPro" id="IPR036271">
    <property type="entry name" value="Tet_transcr_reg_TetR-rel_C_sf"/>
</dbReference>
<dbReference type="InterPro" id="IPR050109">
    <property type="entry name" value="HTH-type_TetR-like_transc_reg"/>
</dbReference>
<evidence type="ECO:0000259" key="7">
    <source>
        <dbReference type="PROSITE" id="PS50977"/>
    </source>
</evidence>
<keyword evidence="3 5" id="KW-0238">DNA-binding</keyword>
<comment type="caution">
    <text evidence="8">The sequence shown here is derived from an EMBL/GenBank/DDBJ whole genome shotgun (WGS) entry which is preliminary data.</text>
</comment>
<feature type="region of interest" description="Disordered" evidence="6">
    <location>
        <begin position="179"/>
        <end position="199"/>
    </location>
</feature>
<evidence type="ECO:0000313" key="9">
    <source>
        <dbReference type="Proteomes" id="UP000037020"/>
    </source>
</evidence>
<evidence type="ECO:0000256" key="5">
    <source>
        <dbReference type="PROSITE-ProRule" id="PRU00335"/>
    </source>
</evidence>
<dbReference type="SUPFAM" id="SSF46689">
    <property type="entry name" value="Homeodomain-like"/>
    <property type="match status" value="1"/>
</dbReference>
<dbReference type="InterPro" id="IPR009057">
    <property type="entry name" value="Homeodomain-like_sf"/>
</dbReference>
<evidence type="ECO:0000256" key="6">
    <source>
        <dbReference type="SAM" id="MobiDB-lite"/>
    </source>
</evidence>
<dbReference type="PROSITE" id="PS50977">
    <property type="entry name" value="HTH_TETR_2"/>
    <property type="match status" value="1"/>
</dbReference>
<accession>A0ABR5IQQ2</accession>
<sequence>MAARRGLEDVTLRQVAAEAGVSVRLIQYYFGSRDALLLKALEILNHDAQLRARARVEALDDANTPRGVVRGVLMEMLPMDEERRTRHLVHVAYFVRFLWDENLAPIAAEAPPELERLLADLITWGQREGQVPADLDPLPEAEILLATADGLQTTVLLRQRTPEQALALLDRQLDRLFSAAPAPTRTPAPTPTPESPEAP</sequence>
<dbReference type="EMBL" id="LGUT01004798">
    <property type="protein sequence ID" value="KOG34610.1"/>
    <property type="molecule type" value="Genomic_DNA"/>
</dbReference>
<reference evidence="8 9" key="1">
    <citation type="submission" date="2015-07" db="EMBL/GenBank/DDBJ databases">
        <authorList>
            <person name="Ju K.-S."/>
            <person name="Doroghazi J.R."/>
            <person name="Metcalf W.W."/>
        </authorList>
    </citation>
    <scope>NUCLEOTIDE SEQUENCE [LARGE SCALE GENOMIC DNA]</scope>
    <source>
        <strain evidence="8 9">NRRL B-3589</strain>
    </source>
</reference>
<dbReference type="Proteomes" id="UP000037020">
    <property type="component" value="Unassembled WGS sequence"/>
</dbReference>
<feature type="DNA-binding region" description="H-T-H motif" evidence="5">
    <location>
        <begin position="11"/>
        <end position="30"/>
    </location>
</feature>
<evidence type="ECO:0000313" key="8">
    <source>
        <dbReference type="EMBL" id="KOG34610.1"/>
    </source>
</evidence>
<feature type="domain" description="HTH tetR-type" evidence="7">
    <location>
        <begin position="1"/>
        <end position="48"/>
    </location>
</feature>
<evidence type="ECO:0000256" key="3">
    <source>
        <dbReference type="ARBA" id="ARBA00023125"/>
    </source>
</evidence>
<dbReference type="SUPFAM" id="SSF48498">
    <property type="entry name" value="Tetracyclin repressor-like, C-terminal domain"/>
    <property type="match status" value="1"/>
</dbReference>
<gene>
    <name evidence="8" type="ORF">ADK38_47750</name>
</gene>
<dbReference type="InterPro" id="IPR039538">
    <property type="entry name" value="BetI_C"/>
</dbReference>